<name>A0AA88J064_FICCA</name>
<evidence type="ECO:0000313" key="2">
    <source>
        <dbReference type="EMBL" id="GMN58266.1"/>
    </source>
</evidence>
<protein>
    <submittedName>
        <fullName evidence="2">Uncharacterized protein</fullName>
    </submittedName>
</protein>
<keyword evidence="3" id="KW-1185">Reference proteome</keyword>
<accession>A0AA88J064</accession>
<comment type="caution">
    <text evidence="2">The sequence shown here is derived from an EMBL/GenBank/DDBJ whole genome shotgun (WGS) entry which is preliminary data.</text>
</comment>
<proteinExistence type="predicted"/>
<evidence type="ECO:0000313" key="3">
    <source>
        <dbReference type="Proteomes" id="UP001187192"/>
    </source>
</evidence>
<dbReference type="EMBL" id="BTGU01000076">
    <property type="protein sequence ID" value="GMN58266.1"/>
    <property type="molecule type" value="Genomic_DNA"/>
</dbReference>
<feature type="region of interest" description="Disordered" evidence="1">
    <location>
        <begin position="99"/>
        <end position="120"/>
    </location>
</feature>
<dbReference type="AlphaFoldDB" id="A0AA88J064"/>
<sequence>MLNNDIYMVRVRLSFKSGLVHDFELDWAGRPNHSMAALHVVLAERKLTTYVYAVGGQGFGSVSEDSVDPLVFRPGQIWEEQPGGLTRILQQRNSVESLSPHGRQSVCTGHQHQEVEGRREGCRRKGQEAKEHALETLVGNSVVVGDREEGEAVRGVWVAKENMAVVEELEATTELRVTEQTNSRADPPSEICGPQERYGLPGQTCSGGPARVPPVVGLGGTMWYAGADMLRCTCYKYSSHTLDDILAWEPRFFSRWSVELGNDVIYRSKPGQSLWDIMN</sequence>
<feature type="compositionally biased region" description="Basic and acidic residues" evidence="1">
    <location>
        <begin position="111"/>
        <end position="120"/>
    </location>
</feature>
<dbReference type="Proteomes" id="UP001187192">
    <property type="component" value="Unassembled WGS sequence"/>
</dbReference>
<reference evidence="2" key="1">
    <citation type="submission" date="2023-07" db="EMBL/GenBank/DDBJ databases">
        <title>draft genome sequence of fig (Ficus carica).</title>
        <authorList>
            <person name="Takahashi T."/>
            <person name="Nishimura K."/>
        </authorList>
    </citation>
    <scope>NUCLEOTIDE SEQUENCE</scope>
</reference>
<evidence type="ECO:0000256" key="1">
    <source>
        <dbReference type="SAM" id="MobiDB-lite"/>
    </source>
</evidence>
<gene>
    <name evidence="2" type="ORF">TIFTF001_027368</name>
</gene>
<organism evidence="2 3">
    <name type="scientific">Ficus carica</name>
    <name type="common">Common fig</name>
    <dbReference type="NCBI Taxonomy" id="3494"/>
    <lineage>
        <taxon>Eukaryota</taxon>
        <taxon>Viridiplantae</taxon>
        <taxon>Streptophyta</taxon>
        <taxon>Embryophyta</taxon>
        <taxon>Tracheophyta</taxon>
        <taxon>Spermatophyta</taxon>
        <taxon>Magnoliopsida</taxon>
        <taxon>eudicotyledons</taxon>
        <taxon>Gunneridae</taxon>
        <taxon>Pentapetalae</taxon>
        <taxon>rosids</taxon>
        <taxon>fabids</taxon>
        <taxon>Rosales</taxon>
        <taxon>Moraceae</taxon>
        <taxon>Ficeae</taxon>
        <taxon>Ficus</taxon>
    </lineage>
</organism>